<dbReference type="EMBL" id="JACXVP010000008">
    <property type="protein sequence ID" value="KAG5590885.1"/>
    <property type="molecule type" value="Genomic_DNA"/>
</dbReference>
<accession>A0A9J5XSU4</accession>
<gene>
    <name evidence="3" type="ORF">H5410_041399</name>
</gene>
<keyword evidence="1" id="KW-0175">Coiled coil</keyword>
<feature type="region of interest" description="Disordered" evidence="2">
    <location>
        <begin position="1"/>
        <end position="42"/>
    </location>
</feature>
<keyword evidence="4" id="KW-1185">Reference proteome</keyword>
<organism evidence="3 4">
    <name type="scientific">Solanum commersonii</name>
    <name type="common">Commerson's wild potato</name>
    <name type="synonym">Commerson's nightshade</name>
    <dbReference type="NCBI Taxonomy" id="4109"/>
    <lineage>
        <taxon>Eukaryota</taxon>
        <taxon>Viridiplantae</taxon>
        <taxon>Streptophyta</taxon>
        <taxon>Embryophyta</taxon>
        <taxon>Tracheophyta</taxon>
        <taxon>Spermatophyta</taxon>
        <taxon>Magnoliopsida</taxon>
        <taxon>eudicotyledons</taxon>
        <taxon>Gunneridae</taxon>
        <taxon>Pentapetalae</taxon>
        <taxon>asterids</taxon>
        <taxon>lamiids</taxon>
        <taxon>Solanales</taxon>
        <taxon>Solanaceae</taxon>
        <taxon>Solanoideae</taxon>
        <taxon>Solaneae</taxon>
        <taxon>Solanum</taxon>
    </lineage>
</organism>
<evidence type="ECO:0000256" key="2">
    <source>
        <dbReference type="SAM" id="MobiDB-lite"/>
    </source>
</evidence>
<feature type="compositionally biased region" description="Acidic residues" evidence="2">
    <location>
        <begin position="16"/>
        <end position="42"/>
    </location>
</feature>
<proteinExistence type="predicted"/>
<evidence type="ECO:0000313" key="4">
    <source>
        <dbReference type="Proteomes" id="UP000824120"/>
    </source>
</evidence>
<evidence type="ECO:0000256" key="1">
    <source>
        <dbReference type="SAM" id="Coils"/>
    </source>
</evidence>
<dbReference type="Proteomes" id="UP000824120">
    <property type="component" value="Chromosome 8"/>
</dbReference>
<sequence>MVEIDNYQDNSTQSSDDVESSNEKSDSEDEENSRDTQTGDEGEFALITGLNCSAYPRDAKMKKFLKMHFPHLEKYAKKSLDSPLPVPHLLRWHMEKNNNIIEGDPFKYKGKHMKNYMETLKPYMGELKDTVLDVLKENLKGVTVLTSTVENVEDEYLSDYNPSCENTVSSGHKNIPSTSKDDNLCERVASLEQSMEKLRRMEKNKKKKATDLAVDDEDFATPTVDEILPLAITDDDFVAVDEYFADEVDEVEEEKEQEEVKIAEKEEEKLEKSEEEKLEEKKKEQNKEEHIASGEKEKEQQEEKMIANEKEEKLEEEGLAIDVTEEEKKVDVMSMVMELNGEVNSDE</sequence>
<feature type="compositionally biased region" description="Acidic residues" evidence="2">
    <location>
        <begin position="314"/>
        <end position="325"/>
    </location>
</feature>
<feature type="region of interest" description="Disordered" evidence="2">
    <location>
        <begin position="250"/>
        <end position="326"/>
    </location>
</feature>
<dbReference type="OrthoDB" id="1305713at2759"/>
<protein>
    <submittedName>
        <fullName evidence="3">Uncharacterized protein</fullName>
    </submittedName>
</protein>
<reference evidence="3 4" key="1">
    <citation type="submission" date="2020-09" db="EMBL/GenBank/DDBJ databases">
        <title>De no assembly of potato wild relative species, Solanum commersonii.</title>
        <authorList>
            <person name="Cho K."/>
        </authorList>
    </citation>
    <scope>NUCLEOTIDE SEQUENCE [LARGE SCALE GENOMIC DNA]</scope>
    <source>
        <strain evidence="3">LZ3.2</strain>
        <tissue evidence="3">Leaf</tissue>
    </source>
</reference>
<evidence type="ECO:0000313" key="3">
    <source>
        <dbReference type="EMBL" id="KAG5590885.1"/>
    </source>
</evidence>
<feature type="coiled-coil region" evidence="1">
    <location>
        <begin position="181"/>
        <end position="211"/>
    </location>
</feature>
<dbReference type="AlphaFoldDB" id="A0A9J5XSU4"/>
<name>A0A9J5XSU4_SOLCO</name>
<comment type="caution">
    <text evidence="3">The sequence shown here is derived from an EMBL/GenBank/DDBJ whole genome shotgun (WGS) entry which is preliminary data.</text>
</comment>
<feature type="compositionally biased region" description="Basic and acidic residues" evidence="2">
    <location>
        <begin position="258"/>
        <end position="313"/>
    </location>
</feature>